<evidence type="ECO:0000313" key="1">
    <source>
        <dbReference type="EMBL" id="OXA95879.1"/>
    </source>
</evidence>
<dbReference type="EMBL" id="MUGW01000003">
    <property type="protein sequence ID" value="OXA95879.1"/>
    <property type="molecule type" value="Genomic_DNA"/>
</dbReference>
<dbReference type="Proteomes" id="UP000198345">
    <property type="component" value="Unassembled WGS sequence"/>
</dbReference>
<accession>A0A226HNG7</accession>
<dbReference type="OrthoDB" id="8263000at2"/>
<proteinExistence type="predicted"/>
<reference evidence="1 2" key="1">
    <citation type="submission" date="2016-11" db="EMBL/GenBank/DDBJ databases">
        <title>Whole genomes of Flavobacteriaceae.</title>
        <authorList>
            <person name="Stine C."/>
            <person name="Li C."/>
            <person name="Tadesse D."/>
        </authorList>
    </citation>
    <scope>NUCLEOTIDE SEQUENCE [LARGE SCALE GENOMIC DNA]</scope>
    <source>
        <strain evidence="1 2">DSM 18292</strain>
    </source>
</reference>
<organism evidence="1 2">
    <name type="scientific">Flavobacterium hercynium</name>
    <dbReference type="NCBI Taxonomy" id="387094"/>
    <lineage>
        <taxon>Bacteria</taxon>
        <taxon>Pseudomonadati</taxon>
        <taxon>Bacteroidota</taxon>
        <taxon>Flavobacteriia</taxon>
        <taxon>Flavobacteriales</taxon>
        <taxon>Flavobacteriaceae</taxon>
        <taxon>Flavobacterium</taxon>
    </lineage>
</organism>
<sequence>MIEPRFINKDIDPTANFEVILKQAIDLVQRLTGHVWTDYNIHDPGITILEQVCFALTDLHYKAALSTEDILTNSRGLINRNQHAFFEKEKILTCNPVTVNDFRKIILDRIKEVNNIMFNPVLSVHSNQYIKGLYRIVVRADESVTKNFSKDKDAEEKFKEKIRKLAIRKRSICEDVMGDIVILKCQQIAVHANISIKYIAVPEEILLKIYNKIENLLNPKIRFYSKEELLDKGYTIEEIYDGPLLNNGFILENQLKPIATEIDPIDVTNAITNLDGVNYIQNLTIENDTDIDNLEVRFQTSDTNQNNESLPFKLKKDHFAYLDKATFLKHVKLYSDDYRIPINEELFLDLYDHREPLRTQIRKEGINKTQDSFIKAGTYKDVGTYYSIQNYFPAVYGIGPNGLSESETKERKAVAKQLKTYLLFFEQILANYSAQLANLGNLYSTNLSENNQKSYFTQDLYNVPHIKEIIKEYNQHGDNRDSFVNDRKWDDFQNDADNAYIKALLDAIETPEIYTERKNKILDHLLARFNRKLSIYPVLQYFNSYIGGSNLERDSFVLKWKANILNNILNIDQGKIKGFDYSYHENLVSGFEYKISLYLNVNHLQYPDLKTFKSKEESMLRRRLTESFNNTEKKYTITTAQPQKITQQQEEIDIIEFNDEDFVVVTNAIENLEAVENTQEDTINPSFIFNSQTISLLEFGILTENYKIIPKGSKYIIIYKSPQKEIMSSQEKWQAIGIYSTKDNAIKALDEVIASLRKISVASEGFHLVEHVLLRPKLEQHNFGFTYYESEDTILFKNEEWTSFEERENRLKKIKEAVNNLGKKTPGKDFNFGVRSFDNKSFSPVSTEEFSKEESVLHDSLRKMITKIKRIEETKTHKYPRMELNVKLLGNKIIEENFYSLKATIVLPSWPARFQDKEFKMFTEDLIKAIAPSYLHLSFKWLGISRMQKFEDLYFDWLEAIKTESDPKARLESCEVLTNWLLETDIKKQK</sequence>
<evidence type="ECO:0000313" key="2">
    <source>
        <dbReference type="Proteomes" id="UP000198345"/>
    </source>
</evidence>
<protein>
    <submittedName>
        <fullName evidence="1">Uncharacterized protein</fullName>
    </submittedName>
</protein>
<dbReference type="RefSeq" id="WP_089048160.1">
    <property type="nucleotide sequence ID" value="NZ_FXTV01000017.1"/>
</dbReference>
<keyword evidence="2" id="KW-1185">Reference proteome</keyword>
<comment type="caution">
    <text evidence="1">The sequence shown here is derived from an EMBL/GenBank/DDBJ whole genome shotgun (WGS) entry which is preliminary data.</text>
</comment>
<name>A0A226HNG7_9FLAO</name>
<gene>
    <name evidence="1" type="ORF">B0A66_01910</name>
</gene>
<dbReference type="AlphaFoldDB" id="A0A226HNG7"/>